<feature type="compositionally biased region" description="Polar residues" evidence="1">
    <location>
        <begin position="1280"/>
        <end position="1297"/>
    </location>
</feature>
<gene>
    <name evidence="5" type="ORF">M514_04066</name>
</gene>
<feature type="signal peptide" evidence="3">
    <location>
        <begin position="1"/>
        <end position="18"/>
    </location>
</feature>
<protein>
    <recommendedName>
        <fullName evidence="4">C2 domain-containing protein</fullName>
    </recommendedName>
</protein>
<feature type="region of interest" description="Disordered" evidence="1">
    <location>
        <begin position="2098"/>
        <end position="2128"/>
    </location>
</feature>
<organism evidence="5">
    <name type="scientific">Trichuris suis</name>
    <name type="common">pig whipworm</name>
    <dbReference type="NCBI Taxonomy" id="68888"/>
    <lineage>
        <taxon>Eukaryota</taxon>
        <taxon>Metazoa</taxon>
        <taxon>Ecdysozoa</taxon>
        <taxon>Nematoda</taxon>
        <taxon>Enoplea</taxon>
        <taxon>Dorylaimia</taxon>
        <taxon>Trichinellida</taxon>
        <taxon>Trichuridae</taxon>
        <taxon>Trichuris</taxon>
    </lineage>
</organism>
<dbReference type="Proteomes" id="UP000030758">
    <property type="component" value="Unassembled WGS sequence"/>
</dbReference>
<proteinExistence type="predicted"/>
<feature type="transmembrane region" description="Helical" evidence="2">
    <location>
        <begin position="1798"/>
        <end position="1818"/>
    </location>
</feature>
<dbReference type="EMBL" id="KL367477">
    <property type="protein sequence ID" value="KFD72496.1"/>
    <property type="molecule type" value="Genomic_DNA"/>
</dbReference>
<dbReference type="SUPFAM" id="SSF49562">
    <property type="entry name" value="C2 domain (Calcium/lipid-binding domain, CaLB)"/>
    <property type="match status" value="1"/>
</dbReference>
<dbReference type="PANTHER" id="PTHR10166:SF66">
    <property type="entry name" value="VWFA AND CACHE DOMAIN-CONTAINING PROTEIN CG16868"/>
    <property type="match status" value="1"/>
</dbReference>
<feature type="transmembrane region" description="Helical" evidence="2">
    <location>
        <begin position="1705"/>
        <end position="1724"/>
    </location>
</feature>
<keyword evidence="3" id="KW-0732">Signal</keyword>
<accession>A0A085NSQ0</accession>
<feature type="transmembrane region" description="Helical" evidence="2">
    <location>
        <begin position="1830"/>
        <end position="1854"/>
    </location>
</feature>
<feature type="transmembrane region" description="Helical" evidence="2">
    <location>
        <begin position="2012"/>
        <end position="2037"/>
    </location>
</feature>
<name>A0A085NSQ0_9BILA</name>
<keyword evidence="2" id="KW-0812">Transmembrane</keyword>
<feature type="transmembrane region" description="Helical" evidence="2">
    <location>
        <begin position="1766"/>
        <end position="1786"/>
    </location>
</feature>
<keyword evidence="2" id="KW-1133">Transmembrane helix</keyword>
<feature type="transmembrane region" description="Helical" evidence="2">
    <location>
        <begin position="1539"/>
        <end position="1562"/>
    </location>
</feature>
<keyword evidence="2" id="KW-0472">Membrane</keyword>
<dbReference type="GO" id="GO:0005245">
    <property type="term" value="F:voltage-gated calcium channel activity"/>
    <property type="evidence" value="ECO:0007669"/>
    <property type="project" value="TreeGrafter"/>
</dbReference>
<feature type="domain" description="C2" evidence="4">
    <location>
        <begin position="2301"/>
        <end position="2438"/>
    </location>
</feature>
<feature type="transmembrane region" description="Helical" evidence="2">
    <location>
        <begin position="1395"/>
        <end position="1428"/>
    </location>
</feature>
<reference evidence="5" key="1">
    <citation type="journal article" date="2014" name="Nat. Genet.">
        <title>Genome and transcriptome of the porcine whipworm Trichuris suis.</title>
        <authorList>
            <person name="Jex A.R."/>
            <person name="Nejsum P."/>
            <person name="Schwarz E.M."/>
            <person name="Hu L."/>
            <person name="Young N.D."/>
            <person name="Hall R.S."/>
            <person name="Korhonen P.K."/>
            <person name="Liao S."/>
            <person name="Thamsborg S."/>
            <person name="Xia J."/>
            <person name="Xu P."/>
            <person name="Wang S."/>
            <person name="Scheerlinck J.P."/>
            <person name="Hofmann A."/>
            <person name="Sternberg P.W."/>
            <person name="Wang J."/>
            <person name="Gasser R.B."/>
        </authorList>
    </citation>
    <scope>NUCLEOTIDE SEQUENCE [LARGE SCALE GENOMIC DNA]</scope>
    <source>
        <strain evidence="5">DCEP-RM93F</strain>
    </source>
</reference>
<evidence type="ECO:0000256" key="3">
    <source>
        <dbReference type="SAM" id="SignalP"/>
    </source>
</evidence>
<feature type="transmembrane region" description="Helical" evidence="2">
    <location>
        <begin position="1601"/>
        <end position="1621"/>
    </location>
</feature>
<dbReference type="GO" id="GO:0005891">
    <property type="term" value="C:voltage-gated calcium channel complex"/>
    <property type="evidence" value="ECO:0007669"/>
    <property type="project" value="TreeGrafter"/>
</dbReference>
<evidence type="ECO:0000256" key="2">
    <source>
        <dbReference type="SAM" id="Phobius"/>
    </source>
</evidence>
<dbReference type="InterPro" id="IPR000008">
    <property type="entry name" value="C2_dom"/>
</dbReference>
<feature type="transmembrane region" description="Helical" evidence="2">
    <location>
        <begin position="1628"/>
        <end position="1645"/>
    </location>
</feature>
<evidence type="ECO:0000259" key="4">
    <source>
        <dbReference type="PROSITE" id="PS50004"/>
    </source>
</evidence>
<dbReference type="InterPro" id="IPR035892">
    <property type="entry name" value="C2_domain_sf"/>
</dbReference>
<feature type="chain" id="PRO_5001796223" description="C2 domain-containing protein" evidence="3">
    <location>
        <begin position="19"/>
        <end position="2453"/>
    </location>
</feature>
<feature type="region of interest" description="Disordered" evidence="1">
    <location>
        <begin position="1263"/>
        <end position="1297"/>
    </location>
</feature>
<dbReference type="PANTHER" id="PTHR10166">
    <property type="entry name" value="VOLTAGE-DEPENDENT CALCIUM CHANNEL SUBUNIT ALPHA-2/DELTA-RELATED"/>
    <property type="match status" value="1"/>
</dbReference>
<dbReference type="CDD" id="cd18774">
    <property type="entry name" value="PDC2_HK_sensor"/>
    <property type="match status" value="1"/>
</dbReference>
<dbReference type="InterPro" id="IPR051173">
    <property type="entry name" value="Ca_channel_alpha-2/delta"/>
</dbReference>
<dbReference type="Gene3D" id="3.30.450.20">
    <property type="entry name" value="PAS domain"/>
    <property type="match status" value="3"/>
</dbReference>
<feature type="transmembrane region" description="Helical" evidence="2">
    <location>
        <begin position="1665"/>
        <end position="1685"/>
    </location>
</feature>
<evidence type="ECO:0000256" key="1">
    <source>
        <dbReference type="SAM" id="MobiDB-lite"/>
    </source>
</evidence>
<sequence>MSWCLLIIWIAIVDRSASLTSELPLQALGLSNDSQLLVVRQLSSAASDIGRPSRQPFYRTPSVKMHQDLAALPIFINADRVSKMLRNFANEEMATYFLQSKFDAMTYQVDNGGHSDEVVALADAMASKLSNCVSAVGVIKKQILSIFQNSPYDMRAFKQYHECCTIDPQYLKHSPQHDALINGSMSCDVVPKGLSAFSFYPGQNLTNAFLLNIQNETSILKQFFISADGLRTEYPATRMDIRNYTNCELLSLKNRREVFASVVFDTAKQVVIVVQQGLGMSDKQLAVAKCVAKSLLNCLSEIDEVFVFAASDKLLMPANLYCANATTVASVEVKAKMEQFLDSLTTDSAFTNHTLALSTALDVLDNGRSLDRDAKPIVLYISRGLQFQLAENNVRLNDVVTANERSANPAEIVNLVIWDCCQPPTVSKPLAASAAELGRFSYEQLLGLKSSARKSSSSSSVFTANRIKVIVVNASDEECLSVKTLTQLFAMQQQKSAGKSPSSDVKIAAIDNPCTHRSSVLLASSLVQVGNNVVGLVGVEIDLAELVAPIMYYSDGGVTSYAFLLNEDGNVIVHPHYVTLPSVRLLDVPVAAVEKRFPILEWKHSLKTHNSGQVLQLRVPGETNRTDADILYYWKRVQSTPYVIVVASREKLSVERANRPDFSGVITRNLAYHRLDLLLSKDFDLCFHGKMLASCGTKHLSFFGLVCGTTFFCRPSWSLFGTSVLPESDEAIHVNRVEAYCARLLGIRQRHDQVDHQSRLEGEHKARNWCSAQDLDRMETSCHRRGISKLRSAKVLARFTYLIACKNSMLRYLATPSGVMLTFPAMLTHQQYDPVQRDWFQRAVQHPSKVVITGPNIDPSGFGHVVSLSHTIYEGKAAAMHHVNDLVVAVLAIDVPVTFLYKMLYKHVTICREQDINCFLFDDRGYIVAYDNMQLQGDVIKRPEGLHITHKEPLIASEILQKSDFVRKVVCMRFSDRTVQRMYVFNTSYEDVIRNNDGCLRYQIAVVRQTNVFLAVVNRSCHRQSAFCPCSVTDRRCLNCFRSEPTECECPCECPLLSSYCPRVDTKTVSSKQLPICNAASKEPLLAMPDMGFFESGAQQVRQCTEVTCSNYKSQISCLGIVGCEWCHVDVDRVTPLQDAYCASVLVCFSGVLGLSPYGSIDQDILNGKFASSTPVGPVAGGIMGVFVLLVAGVYWYRQQVNRIMESRCYRANDSSATRLNNELEEDFHFDDGSSNQPNVNGSVQNNGLLLASFERQNLIAMPRPRSRWRPGSRAESSDPGYSTMTANCDDSEPTTTVDAVSSNVSSAFKRSRPNGGTYTGQINRIRPTNTGDCDELLIGRNVCEETGKCPITDDNKSATSLKDKPSAVSNEFVITAQVHAAASCSNLAMDYEHFCVMVTFAVGALSCHSLPVFVIALVLGTTSFLLYADGVLKERLVQADYPLINLRSLARPSDRQGLWCVMLVPVVQLLDYTTCMQRHHTPVCASDSVCDSIGLLANLAIVDALCWIVACANVCKNADLLCKVAFLGHTVTVASVGYVYGFGALPIVSITLVTFALQWTVRESIMGMCPASFSWGEYTLLTQLLCIGFRATFFHEFHPVLYGCACITLCTCMGVAFVTVNWSAPSRIVVLSTAATTVGIAYHFRTYDGFTFVQEAITYVLPDIRRICLVAFWALNCAATFVYVRFCQSLGHPLTTLHRKFFHVTVTLVAVSGFLFDPVFTMISSWAAMNLLCCAEALRALKVGKVGPAIDAAYGSFLDKQDSGFLILTPIYLMMAIFLPLWMDVPLKPKDLRLRHFSGVISVGVGDALASVFGYKWGRTKLPSSRKTLLGLFANAVGQIVSTMLTICVLCSWDGFCLHAKISEYAVRLLAGPWAAHRSSGSDEIGSRMYWSRSTALLNEVTFPNLARQSDKTQMDRERFGCITLQLRYTLRSFGTHDCWRNKTSPSVVPAIYQSLRQLCALSFDETSCWIKLRHAHVNTVRELHWCSFFPHQFSIITSVCIEHVEMVTTLLLFVLVVCSTLVVSTCFGFILRILLRGTRREDVPKNTTENFTERSSVPFVRVSSQPDSPILANVTETGSSGMVKTEATPLLRMQKDGVTRTGGRPTSTAERDTRSDAPPVGGHSFATSTMRRQSCGIYNIGTIQPELYLRRGSVLTQTSGSDYVVGLIRLRLSYDFGRSDFVVRLVEANVEPADVMRCRVVVSLQDGFEETSSRSVEAVRPIGGANFAFNQPVKFPIPIGELVRRKLHLKLISTEPKNQFLGAVELDLLENDPSADIEVAAEIERRPGRVSETPVEHGYNGELELSLKYMISIKRLVVSLLRTKGIVVSKEVLAGERSDVWVKVKVWQDNKVVKKKKTQPVRYSSPLVLNQALSFTLSDAHLETTVLELLVFEGHQWRLASNLLGRVVIGQNAPIASGQLHWNSAILHGHETTMWHPLMSWLQTPHRRYSQ</sequence>
<feature type="transmembrane region" description="Helical" evidence="2">
    <location>
        <begin position="1179"/>
        <end position="1197"/>
    </location>
</feature>
<dbReference type="PROSITE" id="PS50004">
    <property type="entry name" value="C2"/>
    <property type="match status" value="1"/>
</dbReference>
<evidence type="ECO:0000313" key="5">
    <source>
        <dbReference type="EMBL" id="KFD72496.1"/>
    </source>
</evidence>
<dbReference type="Gene3D" id="2.60.40.150">
    <property type="entry name" value="C2 domain"/>
    <property type="match status" value="1"/>
</dbReference>